<name>A0A3L8PXB3_9GAMM</name>
<dbReference type="OrthoDB" id="7068824at2"/>
<evidence type="ECO:0000256" key="1">
    <source>
        <dbReference type="SAM" id="SignalP"/>
    </source>
</evidence>
<reference evidence="2 3" key="1">
    <citation type="submission" date="2018-09" db="EMBL/GenBank/DDBJ databases">
        <title>Phylogeny of the Shewanellaceae, and recommendation for two new genera, Pseudoshewanella and Parashewanella.</title>
        <authorList>
            <person name="Wang G."/>
        </authorList>
    </citation>
    <scope>NUCLEOTIDE SEQUENCE [LARGE SCALE GENOMIC DNA]</scope>
    <source>
        <strain evidence="2 3">C51</strain>
    </source>
</reference>
<sequence length="146" mass="15995">MKNITKLSLLALVFSPSLVFAATISAVKLIPSQPSSSFIKSQSGQENNYTLKENENGASYCKATFPDAKLCIPFDNESSSSLTVSMPKYGIDKDAFKSNEKGALVRPKTSWFIKMEVKKNGKSIFNGRVKNKVGVKCTDSGCKPWK</sequence>
<keyword evidence="1" id="KW-0732">Signal</keyword>
<dbReference type="Proteomes" id="UP000281474">
    <property type="component" value="Unassembled WGS sequence"/>
</dbReference>
<dbReference type="AlphaFoldDB" id="A0A3L8PXB3"/>
<evidence type="ECO:0000313" key="3">
    <source>
        <dbReference type="Proteomes" id="UP000281474"/>
    </source>
</evidence>
<accession>A0A3L8PXB3</accession>
<evidence type="ECO:0000313" key="2">
    <source>
        <dbReference type="EMBL" id="RLV59273.1"/>
    </source>
</evidence>
<dbReference type="RefSeq" id="WP_121839442.1">
    <property type="nucleotide sequence ID" value="NZ_ML014788.1"/>
</dbReference>
<keyword evidence="3" id="KW-1185">Reference proteome</keyword>
<comment type="caution">
    <text evidence="2">The sequence shown here is derived from an EMBL/GenBank/DDBJ whole genome shotgun (WGS) entry which is preliminary data.</text>
</comment>
<proteinExistence type="predicted"/>
<organism evidence="2 3">
    <name type="scientific">Parashewanella curva</name>
    <dbReference type="NCBI Taxonomy" id="2338552"/>
    <lineage>
        <taxon>Bacteria</taxon>
        <taxon>Pseudomonadati</taxon>
        <taxon>Pseudomonadota</taxon>
        <taxon>Gammaproteobacteria</taxon>
        <taxon>Alteromonadales</taxon>
        <taxon>Shewanellaceae</taxon>
        <taxon>Parashewanella</taxon>
    </lineage>
</organism>
<gene>
    <name evidence="2" type="ORF">D5018_13060</name>
</gene>
<protein>
    <submittedName>
        <fullName evidence="2">Uncharacterized protein</fullName>
    </submittedName>
</protein>
<feature type="signal peptide" evidence="1">
    <location>
        <begin position="1"/>
        <end position="21"/>
    </location>
</feature>
<dbReference type="EMBL" id="QZEI01000039">
    <property type="protein sequence ID" value="RLV59273.1"/>
    <property type="molecule type" value="Genomic_DNA"/>
</dbReference>
<feature type="chain" id="PRO_5018280878" evidence="1">
    <location>
        <begin position="22"/>
        <end position="146"/>
    </location>
</feature>